<dbReference type="PANTHER" id="PTHR31673:SF3">
    <property type="entry name" value="COBRA-LIKE PROTEIN 4"/>
    <property type="match status" value="1"/>
</dbReference>
<evidence type="ECO:0000256" key="4">
    <source>
        <dbReference type="SAM" id="Coils"/>
    </source>
</evidence>
<comment type="similarity">
    <text evidence="1">Belongs to the COBRA family.</text>
</comment>
<evidence type="ECO:0000256" key="3">
    <source>
        <dbReference type="ARBA" id="ARBA00023180"/>
    </source>
</evidence>
<accession>A0A087HMM9</accession>
<dbReference type="GO" id="GO:0005886">
    <property type="term" value="C:plasma membrane"/>
    <property type="evidence" value="ECO:0007669"/>
    <property type="project" value="TreeGrafter"/>
</dbReference>
<protein>
    <submittedName>
        <fullName evidence="6">Uncharacterized protein</fullName>
    </submittedName>
</protein>
<dbReference type="GO" id="GO:0052324">
    <property type="term" value="P:plant-type cell wall cellulose biosynthetic process"/>
    <property type="evidence" value="ECO:0007669"/>
    <property type="project" value="TreeGrafter"/>
</dbReference>
<evidence type="ECO:0000256" key="2">
    <source>
        <dbReference type="ARBA" id="ARBA00022729"/>
    </source>
</evidence>
<organism evidence="6 7">
    <name type="scientific">Arabis alpina</name>
    <name type="common">Alpine rock-cress</name>
    <dbReference type="NCBI Taxonomy" id="50452"/>
    <lineage>
        <taxon>Eukaryota</taxon>
        <taxon>Viridiplantae</taxon>
        <taxon>Streptophyta</taxon>
        <taxon>Embryophyta</taxon>
        <taxon>Tracheophyta</taxon>
        <taxon>Spermatophyta</taxon>
        <taxon>Magnoliopsida</taxon>
        <taxon>eudicotyledons</taxon>
        <taxon>Gunneridae</taxon>
        <taxon>Pentapetalae</taxon>
        <taxon>rosids</taxon>
        <taxon>malvids</taxon>
        <taxon>Brassicales</taxon>
        <taxon>Brassicaceae</taxon>
        <taxon>Arabideae</taxon>
        <taxon>Arabis</taxon>
    </lineage>
</organism>
<dbReference type="AlphaFoldDB" id="A0A087HMM9"/>
<dbReference type="Proteomes" id="UP000029120">
    <property type="component" value="Chromosome 1"/>
</dbReference>
<keyword evidence="2" id="KW-0732">Signal</keyword>
<keyword evidence="7" id="KW-1185">Reference proteome</keyword>
<feature type="compositionally biased region" description="Basic residues" evidence="5">
    <location>
        <begin position="1"/>
        <end position="11"/>
    </location>
</feature>
<feature type="region of interest" description="Disordered" evidence="5">
    <location>
        <begin position="1"/>
        <end position="21"/>
    </location>
</feature>
<dbReference type="GO" id="GO:0010215">
    <property type="term" value="P:cellulose microfibril organization"/>
    <property type="evidence" value="ECO:0007669"/>
    <property type="project" value="InterPro"/>
</dbReference>
<evidence type="ECO:0000313" key="7">
    <source>
        <dbReference type="Proteomes" id="UP000029120"/>
    </source>
</evidence>
<evidence type="ECO:0000256" key="1">
    <source>
        <dbReference type="ARBA" id="ARBA00005507"/>
    </source>
</evidence>
<proteinExistence type="inferred from homology"/>
<sequence length="514" mass="59737">MEVAKSGRKKTDRNLGHQDLVGPKRNRYRHVKSIEENEKIVEEMQQQILRIERKITEKKLVHEKATSRLNYNLRYRWSGENDEHFQSDCPKKMVLDKLTFANGAYRDNKAVLSFSSGEREINIHNLNHRMLHEAHSMDGERRILKMLNPNNDIDYGISLKQVEQQMGKLYYSIKWPQYNSSTNTNNGETNKRTLKELEWKRDQMFVNAPSKASLWNALPSTKDLRIQIQAVEARDEEKRKMVLKASLVCSLGKEISYWNETEIEKYYQLDNETQQYPLESGGDLEDDYDLSHRSRRLFNPDFFKILKSMRRNRSKPPPRVDPSGIVTIKLDIMNKTYDSYMANVTIIFEYLEKQHIEGPWDLKWTWNADEILLSTVGAKGIQHSYVSTGDHTCCLNSVTIVDLPPQIVHDDQRNIPNCSENGLIPPWLEEADLAKSSCSFQISVSQASLGEHASPGYHAPPLFVTMITQGLKYMNCGCMGETITTRGYESTWKSKCYLFHNRKKLHEIHNKQEL</sequence>
<dbReference type="PANTHER" id="PTHR31673">
    <property type="entry name" value="PROTEIN COBRA"/>
    <property type="match status" value="1"/>
</dbReference>
<evidence type="ECO:0000256" key="5">
    <source>
        <dbReference type="SAM" id="MobiDB-lite"/>
    </source>
</evidence>
<name>A0A087HMM9_ARAAL</name>
<dbReference type="EMBL" id="CM002869">
    <property type="protein sequence ID" value="KFK43381.1"/>
    <property type="molecule type" value="Genomic_DNA"/>
</dbReference>
<dbReference type="Pfam" id="PF04833">
    <property type="entry name" value="COBRA"/>
    <property type="match status" value="1"/>
</dbReference>
<evidence type="ECO:0000313" key="6">
    <source>
        <dbReference type="EMBL" id="KFK43381.1"/>
    </source>
</evidence>
<dbReference type="Gramene" id="KFK43381">
    <property type="protein sequence ID" value="KFK43381"/>
    <property type="gene ID" value="AALP_AA1G118700"/>
</dbReference>
<keyword evidence="4" id="KW-0175">Coiled coil</keyword>
<dbReference type="OrthoDB" id="1096364at2759"/>
<feature type="coiled-coil region" evidence="4">
    <location>
        <begin position="34"/>
        <end position="61"/>
    </location>
</feature>
<gene>
    <name evidence="6" type="ordered locus">AALP_Aa1g118700</name>
</gene>
<dbReference type="InterPro" id="IPR006918">
    <property type="entry name" value="COBRA_pln"/>
</dbReference>
<reference evidence="7" key="1">
    <citation type="journal article" date="2015" name="Nat. Plants">
        <title>Genome expansion of Arabis alpina linked with retrotransposition and reduced symmetric DNA methylation.</title>
        <authorList>
            <person name="Willing E.M."/>
            <person name="Rawat V."/>
            <person name="Mandakova T."/>
            <person name="Maumus F."/>
            <person name="James G.V."/>
            <person name="Nordstroem K.J."/>
            <person name="Becker C."/>
            <person name="Warthmann N."/>
            <person name="Chica C."/>
            <person name="Szarzynska B."/>
            <person name="Zytnicki M."/>
            <person name="Albani M.C."/>
            <person name="Kiefer C."/>
            <person name="Bergonzi S."/>
            <person name="Castaings L."/>
            <person name="Mateos J.L."/>
            <person name="Berns M.C."/>
            <person name="Bujdoso N."/>
            <person name="Piofczyk T."/>
            <person name="de Lorenzo L."/>
            <person name="Barrero-Sicilia C."/>
            <person name="Mateos I."/>
            <person name="Piednoel M."/>
            <person name="Hagmann J."/>
            <person name="Chen-Min-Tao R."/>
            <person name="Iglesias-Fernandez R."/>
            <person name="Schuster S.C."/>
            <person name="Alonso-Blanco C."/>
            <person name="Roudier F."/>
            <person name="Carbonero P."/>
            <person name="Paz-Ares J."/>
            <person name="Davis S.J."/>
            <person name="Pecinka A."/>
            <person name="Quesneville H."/>
            <person name="Colot V."/>
            <person name="Lysak M.A."/>
            <person name="Weigel D."/>
            <person name="Coupland G."/>
            <person name="Schneeberger K."/>
        </authorList>
    </citation>
    <scope>NUCLEOTIDE SEQUENCE [LARGE SCALE GENOMIC DNA]</scope>
    <source>
        <strain evidence="7">cv. Pajares</strain>
    </source>
</reference>
<keyword evidence="3" id="KW-0325">Glycoprotein</keyword>